<dbReference type="GO" id="GO:0003723">
    <property type="term" value="F:RNA binding"/>
    <property type="evidence" value="ECO:0007669"/>
    <property type="project" value="InterPro"/>
</dbReference>
<feature type="compositionally biased region" description="Basic and acidic residues" evidence="4">
    <location>
        <begin position="397"/>
        <end position="412"/>
    </location>
</feature>
<dbReference type="Proteomes" id="UP000664169">
    <property type="component" value="Unassembled WGS sequence"/>
</dbReference>
<dbReference type="AlphaFoldDB" id="A0A8H3EQQ6"/>
<dbReference type="InterPro" id="IPR041988">
    <property type="entry name" value="Ribosomal_uL24_KOW"/>
</dbReference>
<name>A0A8H3EQQ6_9LECA</name>
<dbReference type="Gene3D" id="2.30.30.30">
    <property type="match status" value="1"/>
</dbReference>
<dbReference type="SUPFAM" id="SSF50104">
    <property type="entry name" value="Translation proteins SH3-like domain"/>
    <property type="match status" value="1"/>
</dbReference>
<dbReference type="GO" id="GO:1990904">
    <property type="term" value="C:ribonucleoprotein complex"/>
    <property type="evidence" value="ECO:0007669"/>
    <property type="project" value="UniProtKB-KW"/>
</dbReference>
<dbReference type="EMBL" id="CAJPDQ010000006">
    <property type="protein sequence ID" value="CAF9911026.1"/>
    <property type="molecule type" value="Genomic_DNA"/>
</dbReference>
<dbReference type="GO" id="GO:0005840">
    <property type="term" value="C:ribosome"/>
    <property type="evidence" value="ECO:0007669"/>
    <property type="project" value="UniProtKB-KW"/>
</dbReference>
<feature type="region of interest" description="Disordered" evidence="4">
    <location>
        <begin position="391"/>
        <end position="412"/>
    </location>
</feature>
<evidence type="ECO:0000313" key="5">
    <source>
        <dbReference type="EMBL" id="CAF9911026.1"/>
    </source>
</evidence>
<evidence type="ECO:0008006" key="7">
    <source>
        <dbReference type="Google" id="ProtNLM"/>
    </source>
</evidence>
<evidence type="ECO:0000256" key="3">
    <source>
        <dbReference type="ARBA" id="ARBA00023274"/>
    </source>
</evidence>
<dbReference type="CDD" id="cd06089">
    <property type="entry name" value="KOW_RPL26"/>
    <property type="match status" value="1"/>
</dbReference>
<accession>A0A8H3EQQ6</accession>
<organism evidence="5 6">
    <name type="scientific">Gomphillus americanus</name>
    <dbReference type="NCBI Taxonomy" id="1940652"/>
    <lineage>
        <taxon>Eukaryota</taxon>
        <taxon>Fungi</taxon>
        <taxon>Dikarya</taxon>
        <taxon>Ascomycota</taxon>
        <taxon>Pezizomycotina</taxon>
        <taxon>Lecanoromycetes</taxon>
        <taxon>OSLEUM clade</taxon>
        <taxon>Ostropomycetidae</taxon>
        <taxon>Ostropales</taxon>
        <taxon>Graphidaceae</taxon>
        <taxon>Gomphilloideae</taxon>
        <taxon>Gomphillus</taxon>
    </lineage>
</organism>
<proteinExistence type="inferred from homology"/>
<comment type="similarity">
    <text evidence="1">Belongs to the universal ribosomal protein uL24 family.</text>
</comment>
<reference evidence="5" key="1">
    <citation type="submission" date="2021-03" db="EMBL/GenBank/DDBJ databases">
        <authorList>
            <person name="Tagirdzhanova G."/>
        </authorList>
    </citation>
    <scope>NUCLEOTIDE SEQUENCE</scope>
</reference>
<dbReference type="OrthoDB" id="359154at2759"/>
<keyword evidence="3" id="KW-0687">Ribonucleoprotein</keyword>
<evidence type="ECO:0000313" key="6">
    <source>
        <dbReference type="Proteomes" id="UP000664169"/>
    </source>
</evidence>
<protein>
    <recommendedName>
        <fullName evidence="7">KOW domain-containing protein</fullName>
    </recommendedName>
</protein>
<keyword evidence="2" id="KW-0689">Ribosomal protein</keyword>
<sequence>MQKFLSRTKYNIEYTSRRLAARKAKEENLRRTRERLNNAVVRDEIRHQTKANKQARWDSVYRGDLAPRQDVGERAESYGSLITQFMQPQYVHKKLRQPCPFVRGDRVVLVGARYRDRGLIGRVERVQEDGQCVYVEGVEMALVFQPKFMRTMTKTDRSTYTANLPIPFKDVRLVYPLENPLTGGLRDVIINEITLRQPTSFERKAGIDKPIRYIAGVEPPVELPYPETKEADFTDTDSDTLRIQVEERTWVPTLGIPPMPENVLDELRKRRSRFRTRFDDAFIAKKEAAQQRVEDKKLALKMAARSPFDEIQTARKEELRRVNAEAREGGAWKPLSPEVIEQMARLGLENGRALPQQTKEQFERIVEGFVDDVVVEEIVPEEEVIEAEMLGEEIEGQGDREDKTVPQDRTTL</sequence>
<keyword evidence="6" id="KW-1185">Reference proteome</keyword>
<dbReference type="InterPro" id="IPR008991">
    <property type="entry name" value="Translation_prot_SH3-like_sf"/>
</dbReference>
<dbReference type="Pfam" id="PF22682">
    <property type="entry name" value="Ribosomal_uL24m-like"/>
    <property type="match status" value="1"/>
</dbReference>
<evidence type="ECO:0000256" key="2">
    <source>
        <dbReference type="ARBA" id="ARBA00022980"/>
    </source>
</evidence>
<evidence type="ECO:0000256" key="1">
    <source>
        <dbReference type="ARBA" id="ARBA00010618"/>
    </source>
</evidence>
<dbReference type="InterPro" id="IPR014722">
    <property type="entry name" value="Rib_uL2_dom2"/>
</dbReference>
<comment type="caution">
    <text evidence="5">The sequence shown here is derived from an EMBL/GenBank/DDBJ whole genome shotgun (WGS) entry which is preliminary data.</text>
</comment>
<evidence type="ECO:0000256" key="4">
    <source>
        <dbReference type="SAM" id="MobiDB-lite"/>
    </source>
</evidence>
<gene>
    <name evidence="5" type="ORF">GOMPHAMPRED_007276</name>
</gene>